<evidence type="ECO:0000313" key="1">
    <source>
        <dbReference type="EMBL" id="KAJ7517855.1"/>
    </source>
</evidence>
<protein>
    <submittedName>
        <fullName evidence="1">Uncharacterized protein</fullName>
    </submittedName>
</protein>
<sequence>MTFYTVVYTVSKLMKALDLQILLQCCCKIQVVSILRIGSKLTSSKMQLIQEVPGSVALSEFLEQEESHRKFSPDLKSILEVIAKTGKYWHDWAQLKILLSFRLKQVLKELQESRPNGVAEKMYYGCVKRLDGGLDSFADEAPFTLQRICELLLCPPSSYSNIDKFTLAFERLLLVTSTIDNSDDPYPAVTLPSDTETELKDFTLKDGESEALSDSKDSSATNPMDIDVKLPEAENNEVSVQRDSGMEASTDTDSITHVPEAELDTDQALESNTGSVLQESALLVEDSAPLLEESASLVEESGPLAEGSALLVEESGFLGNESASLVEESAPLADTLPSENIATAPADVASENRG</sequence>
<organism evidence="1 2">
    <name type="scientific">Diphasiastrum complanatum</name>
    <name type="common">Issler's clubmoss</name>
    <name type="synonym">Lycopodium complanatum</name>
    <dbReference type="NCBI Taxonomy" id="34168"/>
    <lineage>
        <taxon>Eukaryota</taxon>
        <taxon>Viridiplantae</taxon>
        <taxon>Streptophyta</taxon>
        <taxon>Embryophyta</taxon>
        <taxon>Tracheophyta</taxon>
        <taxon>Lycopodiopsida</taxon>
        <taxon>Lycopodiales</taxon>
        <taxon>Lycopodiaceae</taxon>
        <taxon>Lycopodioideae</taxon>
        <taxon>Diphasiastrum</taxon>
    </lineage>
</organism>
<dbReference type="Proteomes" id="UP001162992">
    <property type="component" value="Chromosome 21"/>
</dbReference>
<gene>
    <name evidence="1" type="ORF">O6H91_21G042800</name>
</gene>
<comment type="caution">
    <text evidence="1">The sequence shown here is derived from an EMBL/GenBank/DDBJ whole genome shotgun (WGS) entry which is preliminary data.</text>
</comment>
<reference evidence="2" key="1">
    <citation type="journal article" date="2024" name="Proc. Natl. Acad. Sci. U.S.A.">
        <title>Extraordinary preservation of gene collinearity over three hundred million years revealed in homosporous lycophytes.</title>
        <authorList>
            <person name="Li C."/>
            <person name="Wickell D."/>
            <person name="Kuo L.Y."/>
            <person name="Chen X."/>
            <person name="Nie B."/>
            <person name="Liao X."/>
            <person name="Peng D."/>
            <person name="Ji J."/>
            <person name="Jenkins J."/>
            <person name="Williams M."/>
            <person name="Shu S."/>
            <person name="Plott C."/>
            <person name="Barry K."/>
            <person name="Rajasekar S."/>
            <person name="Grimwood J."/>
            <person name="Han X."/>
            <person name="Sun S."/>
            <person name="Hou Z."/>
            <person name="He W."/>
            <person name="Dai G."/>
            <person name="Sun C."/>
            <person name="Schmutz J."/>
            <person name="Leebens-Mack J.H."/>
            <person name="Li F.W."/>
            <person name="Wang L."/>
        </authorList>
    </citation>
    <scope>NUCLEOTIDE SEQUENCE [LARGE SCALE GENOMIC DNA]</scope>
    <source>
        <strain evidence="2">cv. PW_Plant_1</strain>
    </source>
</reference>
<dbReference type="EMBL" id="CM055112">
    <property type="protein sequence ID" value="KAJ7517855.1"/>
    <property type="molecule type" value="Genomic_DNA"/>
</dbReference>
<proteinExistence type="predicted"/>
<keyword evidence="2" id="KW-1185">Reference proteome</keyword>
<accession>A0ACC2AJX2</accession>
<name>A0ACC2AJX2_DIPCM</name>
<evidence type="ECO:0000313" key="2">
    <source>
        <dbReference type="Proteomes" id="UP001162992"/>
    </source>
</evidence>